<accession>A0A3L6RBJ8</accession>
<feature type="region of interest" description="Disordered" evidence="1">
    <location>
        <begin position="24"/>
        <end position="47"/>
    </location>
</feature>
<dbReference type="OrthoDB" id="696612at2759"/>
<organism evidence="2 3">
    <name type="scientific">Panicum miliaceum</name>
    <name type="common">Proso millet</name>
    <name type="synonym">Broomcorn millet</name>
    <dbReference type="NCBI Taxonomy" id="4540"/>
    <lineage>
        <taxon>Eukaryota</taxon>
        <taxon>Viridiplantae</taxon>
        <taxon>Streptophyta</taxon>
        <taxon>Embryophyta</taxon>
        <taxon>Tracheophyta</taxon>
        <taxon>Spermatophyta</taxon>
        <taxon>Magnoliopsida</taxon>
        <taxon>Liliopsida</taxon>
        <taxon>Poales</taxon>
        <taxon>Poaceae</taxon>
        <taxon>PACMAD clade</taxon>
        <taxon>Panicoideae</taxon>
        <taxon>Panicodae</taxon>
        <taxon>Paniceae</taxon>
        <taxon>Panicinae</taxon>
        <taxon>Panicum</taxon>
        <taxon>Panicum sect. Panicum</taxon>
    </lineage>
</organism>
<gene>
    <name evidence="2" type="ORF">C2845_PM06G05900</name>
</gene>
<evidence type="ECO:0000313" key="3">
    <source>
        <dbReference type="Proteomes" id="UP000275267"/>
    </source>
</evidence>
<sequence>MADGPPAGGVHYVNENQFKVPAAPAEQQGAPAPPLGANAEPGEAAAPPQGRLKITVAAEHDADKEYLDKMRGWLTTVAALFVTISSQAMLHPPDWLKMEWLYVLLALVHVLLAETPSPRRTMAFVTNMMRRLSVLLAGTLALGTGDNWPLTTPAVAFVVLVVYAVRRPSAYCLISSCDFSTVRPIQKTMLNSSC</sequence>
<comment type="caution">
    <text evidence="2">The sequence shown here is derived from an EMBL/GenBank/DDBJ whole genome shotgun (WGS) entry which is preliminary data.</text>
</comment>
<protein>
    <submittedName>
        <fullName evidence="2">Uncharacterized protein</fullName>
    </submittedName>
</protein>
<dbReference type="EMBL" id="PQIB02000009">
    <property type="protein sequence ID" value="RLM99847.1"/>
    <property type="molecule type" value="Genomic_DNA"/>
</dbReference>
<proteinExistence type="predicted"/>
<evidence type="ECO:0000256" key="1">
    <source>
        <dbReference type="SAM" id="MobiDB-lite"/>
    </source>
</evidence>
<evidence type="ECO:0000313" key="2">
    <source>
        <dbReference type="EMBL" id="RLM99847.1"/>
    </source>
</evidence>
<reference evidence="3" key="1">
    <citation type="journal article" date="2019" name="Nat. Commun.">
        <title>The genome of broomcorn millet.</title>
        <authorList>
            <person name="Zou C."/>
            <person name="Miki D."/>
            <person name="Li D."/>
            <person name="Tang Q."/>
            <person name="Xiao L."/>
            <person name="Rajput S."/>
            <person name="Deng P."/>
            <person name="Jia W."/>
            <person name="Huang R."/>
            <person name="Zhang M."/>
            <person name="Sun Y."/>
            <person name="Hu J."/>
            <person name="Fu X."/>
            <person name="Schnable P.S."/>
            <person name="Li F."/>
            <person name="Zhang H."/>
            <person name="Feng B."/>
            <person name="Zhu X."/>
            <person name="Liu R."/>
            <person name="Schnable J.C."/>
            <person name="Zhu J.-K."/>
            <person name="Zhang H."/>
        </authorList>
    </citation>
    <scope>NUCLEOTIDE SEQUENCE [LARGE SCALE GENOMIC DNA]</scope>
</reference>
<keyword evidence="3" id="KW-1185">Reference proteome</keyword>
<dbReference type="Proteomes" id="UP000275267">
    <property type="component" value="Unassembled WGS sequence"/>
</dbReference>
<name>A0A3L6RBJ8_PANMI</name>
<dbReference type="AlphaFoldDB" id="A0A3L6RBJ8"/>